<evidence type="ECO:0000313" key="1">
    <source>
        <dbReference type="EMBL" id="KZM72218.1"/>
    </source>
</evidence>
<dbReference type="RefSeq" id="WP_231951963.1">
    <property type="nucleotide sequence ID" value="NZ_JABMCZ010000001.1"/>
</dbReference>
<keyword evidence="2" id="KW-1185">Reference proteome</keyword>
<reference evidence="1 2" key="1">
    <citation type="submission" date="2016-04" db="EMBL/GenBank/DDBJ databases">
        <authorList>
            <person name="Evans L.H."/>
            <person name="Alamgir A."/>
            <person name="Owens N."/>
            <person name="Weber N.D."/>
            <person name="Virtaneva K."/>
            <person name="Barbian K."/>
            <person name="Babar A."/>
            <person name="Rosenke K."/>
        </authorList>
    </citation>
    <scope>NUCLEOTIDE SEQUENCE [LARGE SCALE GENOMIC DNA]</scope>
    <source>
        <strain evidence="1 2">IFM 0406</strain>
    </source>
</reference>
<accession>A0A161XFM2</accession>
<sequence>MEVVDFIGAMPGEVHDVVDFGGTADAHREAELTLKFVALQYIRPISPVLRTYLAGAPGTPSHNTTA</sequence>
<gene>
    <name evidence="1" type="ORF">AWN90_36695</name>
</gene>
<protein>
    <submittedName>
        <fullName evidence="1">Uncharacterized protein</fullName>
    </submittedName>
</protein>
<evidence type="ECO:0000313" key="2">
    <source>
        <dbReference type="Proteomes" id="UP000076512"/>
    </source>
</evidence>
<dbReference type="EMBL" id="LWGR01000009">
    <property type="protein sequence ID" value="KZM72218.1"/>
    <property type="molecule type" value="Genomic_DNA"/>
</dbReference>
<proteinExistence type="predicted"/>
<organism evidence="1 2">
    <name type="scientific">Nocardia terpenica</name>
    <dbReference type="NCBI Taxonomy" id="455432"/>
    <lineage>
        <taxon>Bacteria</taxon>
        <taxon>Bacillati</taxon>
        <taxon>Actinomycetota</taxon>
        <taxon>Actinomycetes</taxon>
        <taxon>Mycobacteriales</taxon>
        <taxon>Nocardiaceae</taxon>
        <taxon>Nocardia</taxon>
    </lineage>
</organism>
<name>A0A161XFM2_9NOCA</name>
<comment type="caution">
    <text evidence="1">The sequence shown here is derived from an EMBL/GenBank/DDBJ whole genome shotgun (WGS) entry which is preliminary data.</text>
</comment>
<dbReference type="AlphaFoldDB" id="A0A161XFM2"/>
<dbReference type="Proteomes" id="UP000076512">
    <property type="component" value="Unassembled WGS sequence"/>
</dbReference>